<dbReference type="InterPro" id="IPR011011">
    <property type="entry name" value="Znf_FYVE_PHD"/>
</dbReference>
<dbReference type="EMBL" id="HBII01032339">
    <property type="protein sequence ID" value="CAE0354446.1"/>
    <property type="molecule type" value="Transcribed_RNA"/>
</dbReference>
<dbReference type="InterPro" id="IPR055198">
    <property type="entry name" value="NSD_PHD"/>
</dbReference>
<gene>
    <name evidence="7" type="ORF">EHAR0213_LOCUS13362</name>
</gene>
<feature type="compositionally biased region" description="Basic and acidic residues" evidence="5">
    <location>
        <begin position="1"/>
        <end position="15"/>
    </location>
</feature>
<evidence type="ECO:0000256" key="1">
    <source>
        <dbReference type="ARBA" id="ARBA00022723"/>
    </source>
</evidence>
<dbReference type="Gene3D" id="3.30.40.10">
    <property type="entry name" value="Zinc/RING finger domain, C3HC4 (zinc finger)"/>
    <property type="match status" value="1"/>
</dbReference>
<dbReference type="GO" id="GO:0008270">
    <property type="term" value="F:zinc ion binding"/>
    <property type="evidence" value="ECO:0007669"/>
    <property type="project" value="UniProtKB-KW"/>
</dbReference>
<reference evidence="7" key="1">
    <citation type="submission" date="2021-01" db="EMBL/GenBank/DDBJ databases">
        <authorList>
            <person name="Corre E."/>
            <person name="Pelletier E."/>
            <person name="Niang G."/>
            <person name="Scheremetjew M."/>
            <person name="Finn R."/>
            <person name="Kale V."/>
            <person name="Holt S."/>
            <person name="Cochrane G."/>
            <person name="Meng A."/>
            <person name="Brown T."/>
            <person name="Cohen L."/>
        </authorList>
    </citation>
    <scope>NUCLEOTIDE SEQUENCE</scope>
    <source>
        <strain evidence="7">FSP1.4</strain>
    </source>
</reference>
<feature type="domain" description="Zinc finger PHD-type" evidence="6">
    <location>
        <begin position="105"/>
        <end position="153"/>
    </location>
</feature>
<dbReference type="InterPro" id="IPR001965">
    <property type="entry name" value="Znf_PHD"/>
</dbReference>
<dbReference type="GO" id="GO:0006338">
    <property type="term" value="P:chromatin remodeling"/>
    <property type="evidence" value="ECO:0007669"/>
    <property type="project" value="UniProtKB-ARBA"/>
</dbReference>
<feature type="compositionally biased region" description="Polar residues" evidence="5">
    <location>
        <begin position="191"/>
        <end position="201"/>
    </location>
</feature>
<dbReference type="InterPro" id="IPR055197">
    <property type="entry name" value="PHDvar_NSD"/>
</dbReference>
<protein>
    <recommendedName>
        <fullName evidence="6">Zinc finger PHD-type domain-containing protein</fullName>
    </recommendedName>
</protein>
<feature type="region of interest" description="Disordered" evidence="5">
    <location>
        <begin position="1"/>
        <end position="21"/>
    </location>
</feature>
<feature type="compositionally biased region" description="Basic and acidic residues" evidence="5">
    <location>
        <begin position="204"/>
        <end position="221"/>
    </location>
</feature>
<proteinExistence type="predicted"/>
<dbReference type="SUPFAM" id="SSF57903">
    <property type="entry name" value="FYVE/PHD zinc finger"/>
    <property type="match status" value="1"/>
</dbReference>
<evidence type="ECO:0000313" key="7">
    <source>
        <dbReference type="EMBL" id="CAE0354446.1"/>
    </source>
</evidence>
<dbReference type="AlphaFoldDB" id="A0A7S3NEZ3"/>
<keyword evidence="3" id="KW-0863">Zinc-finger</keyword>
<evidence type="ECO:0000256" key="4">
    <source>
        <dbReference type="ARBA" id="ARBA00022833"/>
    </source>
</evidence>
<keyword evidence="1" id="KW-0479">Metal-binding</keyword>
<dbReference type="SMART" id="SM00249">
    <property type="entry name" value="PHD"/>
    <property type="match status" value="1"/>
</dbReference>
<evidence type="ECO:0000259" key="6">
    <source>
        <dbReference type="SMART" id="SM00249"/>
    </source>
</evidence>
<dbReference type="Pfam" id="PF22908">
    <property type="entry name" value="PHD_NSD"/>
    <property type="match status" value="1"/>
</dbReference>
<feature type="region of interest" description="Disordered" evidence="5">
    <location>
        <begin position="171"/>
        <end position="221"/>
    </location>
</feature>
<evidence type="ECO:0000256" key="3">
    <source>
        <dbReference type="ARBA" id="ARBA00022771"/>
    </source>
</evidence>
<dbReference type="InterPro" id="IPR013083">
    <property type="entry name" value="Znf_RING/FYVE/PHD"/>
</dbReference>
<organism evidence="7">
    <name type="scientific">Euplotes harpa</name>
    <dbReference type="NCBI Taxonomy" id="151035"/>
    <lineage>
        <taxon>Eukaryota</taxon>
        <taxon>Sar</taxon>
        <taxon>Alveolata</taxon>
        <taxon>Ciliophora</taxon>
        <taxon>Intramacronucleata</taxon>
        <taxon>Spirotrichea</taxon>
        <taxon>Hypotrichia</taxon>
        <taxon>Euplotida</taxon>
        <taxon>Euplotidae</taxon>
        <taxon>Euplotes</taxon>
    </lineage>
</organism>
<accession>A0A7S3NEZ3</accession>
<sequence>MNQKDNTGEIQREDTYQNLDSESWKYPERRIKVPNELDRIKHEEQKDNEFKFQFDNEVPVTNTQVIKCYTGSCSRFYHLDCLNKSKYRCLFNSLKKDEFKCSLHFCKLCSQTSEHSLLMQCLKCPTSFHMKCSRADIYIQKLSRRHMVCGAHYQDHMSDDSDRKEDAIENHSKYHSSDLIEHEVPNEQDDTMQMSELQRQNIFKIEKHKSDNKENSEAEES</sequence>
<name>A0A7S3NEZ3_9SPIT</name>
<evidence type="ECO:0000256" key="2">
    <source>
        <dbReference type="ARBA" id="ARBA00022737"/>
    </source>
</evidence>
<keyword evidence="4" id="KW-0862">Zinc</keyword>
<evidence type="ECO:0000256" key="5">
    <source>
        <dbReference type="SAM" id="MobiDB-lite"/>
    </source>
</evidence>
<feature type="compositionally biased region" description="Basic and acidic residues" evidence="5">
    <location>
        <begin position="171"/>
        <end position="185"/>
    </location>
</feature>
<dbReference type="Pfam" id="PF23004">
    <property type="entry name" value="PHDvar_NSD"/>
    <property type="match status" value="1"/>
</dbReference>
<keyword evidence="2" id="KW-0677">Repeat</keyword>